<feature type="transmembrane region" description="Helical" evidence="1">
    <location>
        <begin position="123"/>
        <end position="144"/>
    </location>
</feature>
<evidence type="ECO:0000313" key="3">
    <source>
        <dbReference type="Proteomes" id="UP000249239"/>
    </source>
</evidence>
<dbReference type="PANTHER" id="PTHR40115">
    <property type="entry name" value="INNER MEMBRANE PROTEIN WITH PEPSY TM HELIX"/>
    <property type="match status" value="1"/>
</dbReference>
<dbReference type="Proteomes" id="UP000249239">
    <property type="component" value="Unassembled WGS sequence"/>
</dbReference>
<evidence type="ECO:0000313" key="2">
    <source>
        <dbReference type="EMBL" id="PZX18032.1"/>
    </source>
</evidence>
<name>A0A2W7P3P3_9BACT</name>
<dbReference type="RefSeq" id="WP_111444784.1">
    <property type="nucleotide sequence ID" value="NZ_QKZK01000007.1"/>
</dbReference>
<protein>
    <recommendedName>
        <fullName evidence="4">PepSY-associated transmembrane protein</fullName>
    </recommendedName>
</protein>
<dbReference type="InterPro" id="IPR032307">
    <property type="entry name" value="PepSY_TM-like_2"/>
</dbReference>
<keyword evidence="1" id="KW-1133">Transmembrane helix</keyword>
<evidence type="ECO:0000256" key="1">
    <source>
        <dbReference type="SAM" id="Phobius"/>
    </source>
</evidence>
<dbReference type="AlphaFoldDB" id="A0A2W7P3P3"/>
<keyword evidence="1" id="KW-0812">Transmembrane</keyword>
<feature type="transmembrane region" description="Helical" evidence="1">
    <location>
        <begin position="20"/>
        <end position="40"/>
    </location>
</feature>
<gene>
    <name evidence="2" type="ORF">LX69_01067</name>
</gene>
<keyword evidence="1" id="KW-0472">Membrane</keyword>
<evidence type="ECO:0008006" key="4">
    <source>
        <dbReference type="Google" id="ProtNLM"/>
    </source>
</evidence>
<dbReference type="OrthoDB" id="6330679at2"/>
<reference evidence="2 3" key="1">
    <citation type="submission" date="2018-06" db="EMBL/GenBank/DDBJ databases">
        <title>Genomic Encyclopedia of Archaeal and Bacterial Type Strains, Phase II (KMG-II): from individual species to whole genera.</title>
        <authorList>
            <person name="Goeker M."/>
        </authorList>
    </citation>
    <scope>NUCLEOTIDE SEQUENCE [LARGE SCALE GENOMIC DNA]</scope>
    <source>
        <strain evidence="2 3">DSM 6779</strain>
    </source>
</reference>
<dbReference type="EMBL" id="QKZK01000007">
    <property type="protein sequence ID" value="PZX18032.1"/>
    <property type="molecule type" value="Genomic_DNA"/>
</dbReference>
<comment type="caution">
    <text evidence="2">The sequence shown here is derived from an EMBL/GenBank/DDBJ whole genome shotgun (WGS) entry which is preliminary data.</text>
</comment>
<organism evidence="2 3">
    <name type="scientific">Breznakibacter xylanolyticus</name>
    <dbReference type="NCBI Taxonomy" id="990"/>
    <lineage>
        <taxon>Bacteria</taxon>
        <taxon>Pseudomonadati</taxon>
        <taxon>Bacteroidota</taxon>
        <taxon>Bacteroidia</taxon>
        <taxon>Marinilabiliales</taxon>
        <taxon>Marinilabiliaceae</taxon>
        <taxon>Breznakibacter</taxon>
    </lineage>
</organism>
<keyword evidence="3" id="KW-1185">Reference proteome</keyword>
<accession>A0A2W7P3P3</accession>
<dbReference type="PANTHER" id="PTHR40115:SF1">
    <property type="entry name" value="INNER MEMBRANE PROTEIN WITH PEPSY TM HELIX"/>
    <property type="match status" value="1"/>
</dbReference>
<sequence>METKQKKSVQQIMRLLHRDIGFLVLGLTVIYALSGIVLIYRDTDFLKREVTVEKTIDPNLDAEALGQVLRKRHFKITATHGSVMEFEQGTYNAATGEIRYTSKELPDVLRKFNTLHKSASRSLVHWAGLVYGVLLLFLAVSSLWMYKPGTLLFRRGLIFAGIGVVVAVFLLLWPG</sequence>
<feature type="transmembrane region" description="Helical" evidence="1">
    <location>
        <begin position="156"/>
        <end position="173"/>
    </location>
</feature>
<proteinExistence type="predicted"/>